<keyword evidence="4" id="KW-1185">Reference proteome</keyword>
<feature type="signal peptide" evidence="2">
    <location>
        <begin position="1"/>
        <end position="17"/>
    </location>
</feature>
<evidence type="ECO:0000256" key="2">
    <source>
        <dbReference type="SAM" id="SignalP"/>
    </source>
</evidence>
<dbReference type="EMBL" id="JAPNKE010000002">
    <property type="protein sequence ID" value="MCY1012646.1"/>
    <property type="molecule type" value="Genomic_DNA"/>
</dbReference>
<evidence type="ECO:0000313" key="3">
    <source>
        <dbReference type="EMBL" id="MCY1012646.1"/>
    </source>
</evidence>
<evidence type="ECO:0000256" key="1">
    <source>
        <dbReference type="SAM" id="MobiDB-lite"/>
    </source>
</evidence>
<keyword evidence="2" id="KW-0732">Signal</keyword>
<accession>A0A9X3EYW6</accession>
<dbReference type="PROSITE" id="PS51257">
    <property type="entry name" value="PROKAR_LIPOPROTEIN"/>
    <property type="match status" value="1"/>
</dbReference>
<feature type="compositionally biased region" description="Low complexity" evidence="1">
    <location>
        <begin position="88"/>
        <end position="105"/>
    </location>
</feature>
<proteinExistence type="predicted"/>
<feature type="region of interest" description="Disordered" evidence="1">
    <location>
        <begin position="23"/>
        <end position="105"/>
    </location>
</feature>
<protein>
    <recommendedName>
        <fullName evidence="5">SMB domain-containing protein</fullName>
    </recommendedName>
</protein>
<dbReference type="RefSeq" id="WP_267776133.1">
    <property type="nucleotide sequence ID" value="NZ_JAPNKE010000002.1"/>
</dbReference>
<feature type="chain" id="PRO_5040993427" description="SMB domain-containing protein" evidence="2">
    <location>
        <begin position="18"/>
        <end position="325"/>
    </location>
</feature>
<evidence type="ECO:0008006" key="5">
    <source>
        <dbReference type="Google" id="ProtNLM"/>
    </source>
</evidence>
<reference evidence="3" key="1">
    <citation type="submission" date="2022-11" db="EMBL/GenBank/DDBJ databases">
        <title>Minimal conservation of predation-associated metabolite biosynthetic gene clusters underscores biosynthetic potential of Myxococcota including descriptions for ten novel species: Archangium lansinium sp. nov., Myxococcus landrumus sp. nov., Nannocystis bai.</title>
        <authorList>
            <person name="Ahearne A."/>
            <person name="Stevens C."/>
            <person name="Phillips K."/>
        </authorList>
    </citation>
    <scope>NUCLEOTIDE SEQUENCE</scope>
    <source>
        <strain evidence="3">Na p29</strain>
    </source>
</reference>
<gene>
    <name evidence="3" type="ORF">OV079_45360</name>
</gene>
<feature type="compositionally biased region" description="Low complexity" evidence="1">
    <location>
        <begin position="23"/>
        <end position="39"/>
    </location>
</feature>
<evidence type="ECO:0000313" key="4">
    <source>
        <dbReference type="Proteomes" id="UP001150924"/>
    </source>
</evidence>
<organism evidence="3 4">
    <name type="scientific">Nannocystis pusilla</name>
    <dbReference type="NCBI Taxonomy" id="889268"/>
    <lineage>
        <taxon>Bacteria</taxon>
        <taxon>Pseudomonadati</taxon>
        <taxon>Myxococcota</taxon>
        <taxon>Polyangia</taxon>
        <taxon>Nannocystales</taxon>
        <taxon>Nannocystaceae</taxon>
        <taxon>Nannocystis</taxon>
    </lineage>
</organism>
<dbReference type="Proteomes" id="UP001150924">
    <property type="component" value="Unassembled WGS sequence"/>
</dbReference>
<name>A0A9X3EYW6_9BACT</name>
<dbReference type="AlphaFoldDB" id="A0A9X3EYW6"/>
<sequence length="325" mass="32116">MVRRIPYLALVILAACAGGEDVTQSSGFGGSFPSPTGSQVTSATAGMSGTSAPSTDDSAGTTDMIRPDFGDGAPTTDAQPTTGDVDPTAVTASDPGTTTTTGPAITCGDGMIEPPEECEGANVNGQTCQGLGFTGGLLTCDAATCTWNKSQCVSESCGDGMKNGGEECDCGQQGSNCSAAQLGNAVCASLPAPANGNYHGGTLACGSPGSCLFNKAGCFWCGDGVRNGPESCEGGDLGGQTCNGLGFSGGTLSCNANCTHNTAGCVNMVCGDGQCSPGEDDCTCPEDCPEDPYSCSDCECGGFSGACACDDQCIFYGDCCIDGPC</sequence>
<comment type="caution">
    <text evidence="3">The sequence shown here is derived from an EMBL/GenBank/DDBJ whole genome shotgun (WGS) entry which is preliminary data.</text>
</comment>
<feature type="compositionally biased region" description="Polar residues" evidence="1">
    <location>
        <begin position="40"/>
        <end position="61"/>
    </location>
</feature>